<evidence type="ECO:0000313" key="5">
    <source>
        <dbReference type="Proteomes" id="UP000859505"/>
    </source>
</evidence>
<sequence length="146" mass="16303">MTSTNIVLLLEGKDYEQETLAKASQLAQAMGGELTLLHLTHSSKMRRKSLSLSEEERSAQGTLDAKAIISELITTLQHPVDYQCLVVDDVVPDLKRWLAANPTDLLLVGSRHHWMEGSLARLLIYKLPIDIQICHEPYSEQLKAVG</sequence>
<dbReference type="Pfam" id="PF00582">
    <property type="entry name" value="Usp"/>
    <property type="match status" value="1"/>
</dbReference>
<evidence type="ECO:0000313" key="2">
    <source>
        <dbReference type="EMBL" id="HAT6345349.1"/>
    </source>
</evidence>
<reference evidence="2" key="1">
    <citation type="journal article" date="2018" name="Genome Biol.">
        <title>SKESA: strategic k-mer extension for scrupulous assemblies.</title>
        <authorList>
            <person name="Souvorov A."/>
            <person name="Agarwala R."/>
            <person name="Lipman D.J."/>
        </authorList>
    </citation>
    <scope>NUCLEOTIDE SEQUENCE</scope>
    <source>
        <strain evidence="2">OLC2673_Aeromonas</strain>
    </source>
</reference>
<evidence type="ECO:0000259" key="1">
    <source>
        <dbReference type="Pfam" id="PF00582"/>
    </source>
</evidence>
<dbReference type="GeneID" id="4487881"/>
<dbReference type="Proteomes" id="UP000253075">
    <property type="component" value="Unassembled WGS sequence"/>
</dbReference>
<proteinExistence type="predicted"/>
<protein>
    <submittedName>
        <fullName evidence="2">Universal stress protein</fullName>
    </submittedName>
</protein>
<dbReference type="KEGG" id="ahi:VU14_06735"/>
<dbReference type="Gene3D" id="3.40.50.620">
    <property type="entry name" value="HUPs"/>
    <property type="match status" value="1"/>
</dbReference>
<dbReference type="InterPro" id="IPR006016">
    <property type="entry name" value="UspA"/>
</dbReference>
<dbReference type="SUPFAM" id="SSF52402">
    <property type="entry name" value="Adenine nucleotide alpha hydrolases-like"/>
    <property type="match status" value="1"/>
</dbReference>
<reference evidence="2" key="5">
    <citation type="submission" date="2020-01" db="EMBL/GenBank/DDBJ databases">
        <authorList>
            <consortium name="NCBI Pathogen Detection Project"/>
        </authorList>
    </citation>
    <scope>NUCLEOTIDE SEQUENCE</scope>
    <source>
        <strain evidence="2">OLC2673_Aeromonas</strain>
    </source>
</reference>
<reference evidence="3 4" key="2">
    <citation type="journal article" date="2018" name="PLoS ONE">
        <title>Phenotypic characterization and whole genome analysis of extended-spectrum beta-lactamase-producing bacteria isolated from dogs in Germany.</title>
        <authorList>
            <person name="Boehmer T."/>
            <person name="Vogler A.J."/>
            <person name="Thomas A."/>
            <person name="Sauer S."/>
            <person name="Hergenroether M."/>
            <person name="Straubinger R.K."/>
            <person name="Birdsell D."/>
            <person name="Keim P."/>
            <person name="Sahl J.W."/>
            <person name="Williamson C.H."/>
            <person name="Riehm J.M."/>
        </authorList>
    </citation>
    <scope>NUCLEOTIDE SEQUENCE [LARGE SCALE GENOMIC DNA]</scope>
    <source>
        <strain evidence="3 4">AFG_SD03_1510_Ahy_093</strain>
    </source>
</reference>
<accession>A0A1V2F0T1</accession>
<feature type="domain" description="UspA" evidence="1">
    <location>
        <begin position="5"/>
        <end position="123"/>
    </location>
</feature>
<name>A0A1V2F0T1_AERHY</name>
<dbReference type="EMBL" id="DACTUL010000026">
    <property type="protein sequence ID" value="HAT6345349.1"/>
    <property type="molecule type" value="Genomic_DNA"/>
</dbReference>
<dbReference type="EMBL" id="PUTQ01000007">
    <property type="protein sequence ID" value="RCF51051.1"/>
    <property type="molecule type" value="Genomic_DNA"/>
</dbReference>
<evidence type="ECO:0000313" key="3">
    <source>
        <dbReference type="EMBL" id="RCF51051.1"/>
    </source>
</evidence>
<comment type="caution">
    <text evidence="2">The sequence shown here is derived from an EMBL/GenBank/DDBJ whole genome shotgun (WGS) entry which is preliminary data.</text>
</comment>
<reference evidence="3" key="4">
    <citation type="submission" date="2018-02" db="EMBL/GenBank/DDBJ databases">
        <authorList>
            <person name="Williamson C."/>
        </authorList>
    </citation>
    <scope>NUCLEOTIDE SEQUENCE</scope>
    <source>
        <strain evidence="3">AFG_SD03_1510_Ahy_093</strain>
    </source>
</reference>
<dbReference type="RefSeq" id="WP_011706786.1">
    <property type="nucleotide sequence ID" value="NZ_AP019193.1"/>
</dbReference>
<organism evidence="2 5">
    <name type="scientific">Aeromonas hydrophila</name>
    <dbReference type="NCBI Taxonomy" id="644"/>
    <lineage>
        <taxon>Bacteria</taxon>
        <taxon>Pseudomonadati</taxon>
        <taxon>Pseudomonadota</taxon>
        <taxon>Gammaproteobacteria</taxon>
        <taxon>Aeromonadales</taxon>
        <taxon>Aeromonadaceae</taxon>
        <taxon>Aeromonas</taxon>
    </lineage>
</organism>
<dbReference type="Proteomes" id="UP000859505">
    <property type="component" value="Unassembled WGS sequence"/>
</dbReference>
<dbReference type="KEGG" id="ahh:RY45_15400"/>
<dbReference type="AlphaFoldDB" id="A0A1V2F0T1"/>
<dbReference type="InterPro" id="IPR014729">
    <property type="entry name" value="Rossmann-like_a/b/a_fold"/>
</dbReference>
<gene>
    <name evidence="3" type="ORF">C6C11_06310</name>
    <name evidence="2" type="ORF">JAJ28_003116</name>
</gene>
<evidence type="ECO:0000313" key="4">
    <source>
        <dbReference type="Proteomes" id="UP000253075"/>
    </source>
</evidence>
<dbReference type="OMA" id="QICHEPY"/>
<reference evidence="4" key="3">
    <citation type="submission" date="2018-02" db="EMBL/GenBank/DDBJ databases">
        <title>Phenotypic characterization and whole genome analysis of multidrug-resistant, extended-spectrum beta-lactamase-producing bacteria isolated from dogs in Germany.</title>
        <authorList>
            <person name="Williamson C."/>
        </authorList>
    </citation>
    <scope>NUCLEOTIDE SEQUENCE [LARGE SCALE GENOMIC DNA]</scope>
    <source>
        <strain evidence="4">AFG_SD03_1510_Ahy_093</strain>
    </source>
</reference>